<evidence type="ECO:0000313" key="2">
    <source>
        <dbReference type="Proteomes" id="UP000746918"/>
    </source>
</evidence>
<organism evidence="1 2">
    <name type="scientific">Bartonella raoultii</name>
    <dbReference type="NCBI Taxonomy" id="1457020"/>
    <lineage>
        <taxon>Bacteria</taxon>
        <taxon>Pseudomonadati</taxon>
        <taxon>Pseudomonadota</taxon>
        <taxon>Alphaproteobacteria</taxon>
        <taxon>Hyphomicrobiales</taxon>
        <taxon>Bartonellaceae</taxon>
        <taxon>Bartonella</taxon>
    </lineage>
</organism>
<evidence type="ECO:0000313" key="1">
    <source>
        <dbReference type="EMBL" id="MBX4336585.1"/>
    </source>
</evidence>
<proteinExistence type="predicted"/>
<keyword evidence="2" id="KW-1185">Reference proteome</keyword>
<dbReference type="EMBL" id="JAIFRO010000013">
    <property type="protein sequence ID" value="MBX4336585.1"/>
    <property type="molecule type" value="Genomic_DNA"/>
</dbReference>
<protein>
    <submittedName>
        <fullName evidence="1">Uncharacterized protein</fullName>
    </submittedName>
</protein>
<comment type="caution">
    <text evidence="1">The sequence shown here is derived from an EMBL/GenBank/DDBJ whole genome shotgun (WGS) entry which is preliminary data.</text>
</comment>
<gene>
    <name evidence="1" type="ORF">K3248_08305</name>
</gene>
<dbReference type="Proteomes" id="UP000746918">
    <property type="component" value="Unassembled WGS sequence"/>
</dbReference>
<name>A0ABS7I6T3_9HYPH</name>
<reference evidence="1 2" key="1">
    <citation type="submission" date="2021-08" db="EMBL/GenBank/DDBJ databases">
        <title>Bartonella raoulti 094 sp. nov.</title>
        <authorList>
            <person name="Zgheib R."/>
            <person name="Hammoud A."/>
        </authorList>
    </citation>
    <scope>NUCLEOTIDE SEQUENCE [LARGE SCALE GENOMIC DNA]</scope>
    <source>
        <strain evidence="1 2">094</strain>
    </source>
</reference>
<dbReference type="RefSeq" id="WP_220717869.1">
    <property type="nucleotide sequence ID" value="NZ_JAIFRO010000013.1"/>
</dbReference>
<sequence>MLCLFLDVYLYLQSFRWERQWPYSHWVDFCAGLNLAITGANILSDNAPAVRYSRGSHGSVVFSGDDDFCGADNVIGREESLTVVGRK</sequence>
<accession>A0ABS7I6T3</accession>